<dbReference type="InterPro" id="IPR044751">
    <property type="entry name" value="Ion_transp-like_CBS"/>
</dbReference>
<dbReference type="GO" id="GO:0050660">
    <property type="term" value="F:flavin adenine dinucleotide binding"/>
    <property type="evidence" value="ECO:0007669"/>
    <property type="project" value="InterPro"/>
</dbReference>
<dbReference type="SUPFAM" id="SSF56176">
    <property type="entry name" value="FAD-binding/transporter-associated domain-like"/>
    <property type="match status" value="1"/>
</dbReference>
<dbReference type="InterPro" id="IPR036318">
    <property type="entry name" value="FAD-bd_PCMH-like_sf"/>
</dbReference>
<dbReference type="Gene3D" id="3.10.580.10">
    <property type="entry name" value="CBS-domain"/>
    <property type="match status" value="1"/>
</dbReference>
<evidence type="ECO:0000256" key="1">
    <source>
        <dbReference type="ARBA" id="ARBA00022737"/>
    </source>
</evidence>
<accession>A0A645FYI9</accession>
<dbReference type="PANTHER" id="PTHR22777:SF17">
    <property type="entry name" value="UPF0053 PROTEIN SLL0260"/>
    <property type="match status" value="1"/>
</dbReference>
<keyword evidence="1" id="KW-0677">Repeat</keyword>
<dbReference type="CDD" id="cd04590">
    <property type="entry name" value="CBS_pair_CorC_HlyC_assoc"/>
    <property type="match status" value="1"/>
</dbReference>
<evidence type="ECO:0000313" key="4">
    <source>
        <dbReference type="EMBL" id="MPN16973.1"/>
    </source>
</evidence>
<gene>
    <name evidence="4" type="primary">tlyC_3</name>
    <name evidence="4" type="ORF">SDC9_164322</name>
</gene>
<protein>
    <submittedName>
        <fullName evidence="4">Hemolysin C</fullName>
    </submittedName>
</protein>
<dbReference type="InterPro" id="IPR046342">
    <property type="entry name" value="CBS_dom_sf"/>
</dbReference>
<proteinExistence type="predicted"/>
<dbReference type="EMBL" id="VSSQ01063994">
    <property type="protein sequence ID" value="MPN16973.1"/>
    <property type="molecule type" value="Genomic_DNA"/>
</dbReference>
<dbReference type="PROSITE" id="PS51371">
    <property type="entry name" value="CBS"/>
    <property type="match status" value="1"/>
</dbReference>
<dbReference type="AlphaFoldDB" id="A0A645FYI9"/>
<dbReference type="GO" id="GO:0005886">
    <property type="term" value="C:plasma membrane"/>
    <property type="evidence" value="ECO:0007669"/>
    <property type="project" value="TreeGrafter"/>
</dbReference>
<evidence type="ECO:0000259" key="3">
    <source>
        <dbReference type="PROSITE" id="PS51371"/>
    </source>
</evidence>
<name>A0A645FYI9_9ZZZZ</name>
<feature type="domain" description="CBS" evidence="3">
    <location>
        <begin position="60"/>
        <end position="117"/>
    </location>
</feature>
<comment type="caution">
    <text evidence="4">The sequence shown here is derived from an EMBL/GenBank/DDBJ whole genome shotgun (WGS) entry which is preliminary data.</text>
</comment>
<dbReference type="Pfam" id="PF00571">
    <property type="entry name" value="CBS"/>
    <property type="match status" value="2"/>
</dbReference>
<sequence length="209" mass="24011">MVPRTEICAIEISSDVDTLIKKFYDSKFSRVIIYDTNIDKIIGYVHSKDLFNNSKSIADIIRRIESFPESYSAKELLRYMTVNKISIVLVTDEYGGTAGIVTLEDIVEEIVGDINDEYDNEDLVHKTLSENEFIFSARIEMKNLNREFSLNLPESEEYETLGGFVTFVNENIPKKGDVVLFDRYQFTILKTKHNRLDLISVVMLDGVDI</sequence>
<dbReference type="PANTHER" id="PTHR22777">
    <property type="entry name" value="HEMOLYSIN-RELATED"/>
    <property type="match status" value="1"/>
</dbReference>
<evidence type="ECO:0000256" key="2">
    <source>
        <dbReference type="ARBA" id="ARBA00023122"/>
    </source>
</evidence>
<keyword evidence="2" id="KW-0129">CBS domain</keyword>
<reference evidence="4" key="1">
    <citation type="submission" date="2019-08" db="EMBL/GenBank/DDBJ databases">
        <authorList>
            <person name="Kucharzyk K."/>
            <person name="Murdoch R.W."/>
            <person name="Higgins S."/>
            <person name="Loffler F."/>
        </authorList>
    </citation>
    <scope>NUCLEOTIDE SEQUENCE</scope>
</reference>
<dbReference type="SUPFAM" id="SSF54631">
    <property type="entry name" value="CBS-domain pair"/>
    <property type="match status" value="1"/>
</dbReference>
<dbReference type="InterPro" id="IPR005170">
    <property type="entry name" value="Transptr-assoc_dom"/>
</dbReference>
<dbReference type="SMART" id="SM01091">
    <property type="entry name" value="CorC_HlyC"/>
    <property type="match status" value="1"/>
</dbReference>
<dbReference type="Gene3D" id="3.30.465.10">
    <property type="match status" value="1"/>
</dbReference>
<dbReference type="InterPro" id="IPR016169">
    <property type="entry name" value="FAD-bd_PCMH_sub2"/>
</dbReference>
<dbReference type="InterPro" id="IPR000644">
    <property type="entry name" value="CBS_dom"/>
</dbReference>
<organism evidence="4">
    <name type="scientific">bioreactor metagenome</name>
    <dbReference type="NCBI Taxonomy" id="1076179"/>
    <lineage>
        <taxon>unclassified sequences</taxon>
        <taxon>metagenomes</taxon>
        <taxon>ecological metagenomes</taxon>
    </lineage>
</organism>
<dbReference type="Pfam" id="PF03471">
    <property type="entry name" value="CorC_HlyC"/>
    <property type="match status" value="1"/>
</dbReference>